<dbReference type="GO" id="GO:0003676">
    <property type="term" value="F:nucleic acid binding"/>
    <property type="evidence" value="ECO:0007669"/>
    <property type="project" value="InterPro"/>
</dbReference>
<organism evidence="2">
    <name type="scientific">Sesamum radiatum</name>
    <name type="common">Black benniseed</name>
    <dbReference type="NCBI Taxonomy" id="300843"/>
    <lineage>
        <taxon>Eukaryota</taxon>
        <taxon>Viridiplantae</taxon>
        <taxon>Streptophyta</taxon>
        <taxon>Embryophyta</taxon>
        <taxon>Tracheophyta</taxon>
        <taxon>Spermatophyta</taxon>
        <taxon>Magnoliopsida</taxon>
        <taxon>eudicotyledons</taxon>
        <taxon>Gunneridae</taxon>
        <taxon>Pentapetalae</taxon>
        <taxon>asterids</taxon>
        <taxon>lamiids</taxon>
        <taxon>Lamiales</taxon>
        <taxon>Pedaliaceae</taxon>
        <taxon>Sesamum</taxon>
    </lineage>
</organism>
<evidence type="ECO:0000259" key="1">
    <source>
        <dbReference type="PROSITE" id="PS50994"/>
    </source>
</evidence>
<dbReference type="Pfam" id="PF00665">
    <property type="entry name" value="rve"/>
    <property type="match status" value="1"/>
</dbReference>
<dbReference type="PANTHER" id="PTHR42648:SF18">
    <property type="entry name" value="RETROTRANSPOSON, UNCLASSIFIED-LIKE PROTEIN"/>
    <property type="match status" value="1"/>
</dbReference>
<feature type="non-terminal residue" evidence="2">
    <location>
        <position position="92"/>
    </location>
</feature>
<protein>
    <recommendedName>
        <fullName evidence="1">Integrase catalytic domain-containing protein</fullName>
    </recommendedName>
</protein>
<reference evidence="2" key="1">
    <citation type="submission" date="2020-06" db="EMBL/GenBank/DDBJ databases">
        <authorList>
            <person name="Li T."/>
            <person name="Hu X."/>
            <person name="Zhang T."/>
            <person name="Song X."/>
            <person name="Zhang H."/>
            <person name="Dai N."/>
            <person name="Sheng W."/>
            <person name="Hou X."/>
            <person name="Wei L."/>
        </authorList>
    </citation>
    <scope>NUCLEOTIDE SEQUENCE</scope>
    <source>
        <strain evidence="2">G02</strain>
        <tissue evidence="2">Leaf</tissue>
    </source>
</reference>
<evidence type="ECO:0000313" key="2">
    <source>
        <dbReference type="EMBL" id="KAL0355865.1"/>
    </source>
</evidence>
<name>A0AAW2PI53_SESRA</name>
<feature type="domain" description="Integrase catalytic" evidence="1">
    <location>
        <begin position="1"/>
        <end position="92"/>
    </location>
</feature>
<dbReference type="Gene3D" id="3.30.420.10">
    <property type="entry name" value="Ribonuclease H-like superfamily/Ribonuclease H"/>
    <property type="match status" value="1"/>
</dbReference>
<proteinExistence type="predicted"/>
<reference evidence="2" key="2">
    <citation type="journal article" date="2024" name="Plant">
        <title>Genomic evolution and insights into agronomic trait innovations of Sesamum species.</title>
        <authorList>
            <person name="Miao H."/>
            <person name="Wang L."/>
            <person name="Qu L."/>
            <person name="Liu H."/>
            <person name="Sun Y."/>
            <person name="Le M."/>
            <person name="Wang Q."/>
            <person name="Wei S."/>
            <person name="Zheng Y."/>
            <person name="Lin W."/>
            <person name="Duan Y."/>
            <person name="Cao H."/>
            <person name="Xiong S."/>
            <person name="Wang X."/>
            <person name="Wei L."/>
            <person name="Li C."/>
            <person name="Ma Q."/>
            <person name="Ju M."/>
            <person name="Zhao R."/>
            <person name="Li G."/>
            <person name="Mu C."/>
            <person name="Tian Q."/>
            <person name="Mei H."/>
            <person name="Zhang T."/>
            <person name="Gao T."/>
            <person name="Zhang H."/>
        </authorList>
    </citation>
    <scope>NUCLEOTIDE SEQUENCE</scope>
    <source>
        <strain evidence="2">G02</strain>
    </source>
</reference>
<accession>A0AAW2PI53</accession>
<dbReference type="PANTHER" id="PTHR42648">
    <property type="entry name" value="TRANSPOSASE, PUTATIVE-RELATED"/>
    <property type="match status" value="1"/>
</dbReference>
<dbReference type="GO" id="GO:0015074">
    <property type="term" value="P:DNA integration"/>
    <property type="evidence" value="ECO:0007669"/>
    <property type="project" value="InterPro"/>
</dbReference>
<dbReference type="PROSITE" id="PS50994">
    <property type="entry name" value="INTEGRASE"/>
    <property type="match status" value="1"/>
</dbReference>
<dbReference type="InterPro" id="IPR012337">
    <property type="entry name" value="RNaseH-like_sf"/>
</dbReference>
<gene>
    <name evidence="2" type="ORF">Sradi_4033400</name>
</gene>
<sequence length="92" mass="10658">MTFIDDFSKYVWVYFMKNKSEPLTKFKEFKKSVEAEIGRGVRCLRTDNGGEYTSDEFSDFNQKAKICQQFTCGNTPKQSVRKGKHAPCINMP</sequence>
<dbReference type="InterPro" id="IPR001584">
    <property type="entry name" value="Integrase_cat-core"/>
</dbReference>
<dbReference type="AlphaFoldDB" id="A0AAW2PI53"/>
<dbReference type="InterPro" id="IPR039537">
    <property type="entry name" value="Retrotran_Ty1/copia-like"/>
</dbReference>
<dbReference type="EMBL" id="JACGWJ010000017">
    <property type="protein sequence ID" value="KAL0355865.1"/>
    <property type="molecule type" value="Genomic_DNA"/>
</dbReference>
<dbReference type="InterPro" id="IPR036397">
    <property type="entry name" value="RNaseH_sf"/>
</dbReference>
<comment type="caution">
    <text evidence="2">The sequence shown here is derived from an EMBL/GenBank/DDBJ whole genome shotgun (WGS) entry which is preliminary data.</text>
</comment>
<dbReference type="SUPFAM" id="SSF53098">
    <property type="entry name" value="Ribonuclease H-like"/>
    <property type="match status" value="1"/>
</dbReference>